<evidence type="ECO:0000313" key="2">
    <source>
        <dbReference type="EMBL" id="KAH0556257.1"/>
    </source>
</evidence>
<evidence type="ECO:0000313" key="3">
    <source>
        <dbReference type="Proteomes" id="UP000750711"/>
    </source>
</evidence>
<dbReference type="Proteomes" id="UP000750711">
    <property type="component" value="Unassembled WGS sequence"/>
</dbReference>
<evidence type="ECO:0000256" key="1">
    <source>
        <dbReference type="SAM" id="Phobius"/>
    </source>
</evidence>
<dbReference type="EMBL" id="JAGHQM010001164">
    <property type="protein sequence ID" value="KAH0556257.1"/>
    <property type="molecule type" value="Genomic_DNA"/>
</dbReference>
<gene>
    <name evidence="2" type="ORF">GP486_005818</name>
</gene>
<keyword evidence="1" id="KW-0812">Transmembrane</keyword>
<comment type="caution">
    <text evidence="2">The sequence shown here is derived from an EMBL/GenBank/DDBJ whole genome shotgun (WGS) entry which is preliminary data.</text>
</comment>
<feature type="transmembrane region" description="Helical" evidence="1">
    <location>
        <begin position="6"/>
        <end position="34"/>
    </location>
</feature>
<keyword evidence="3" id="KW-1185">Reference proteome</keyword>
<reference evidence="2" key="1">
    <citation type="submission" date="2021-03" db="EMBL/GenBank/DDBJ databases">
        <title>Comparative genomics and phylogenomic investigation of the class Geoglossomycetes provide insights into ecological specialization and systematics.</title>
        <authorList>
            <person name="Melie T."/>
            <person name="Pirro S."/>
            <person name="Miller A.N."/>
            <person name="Quandt A."/>
        </authorList>
    </citation>
    <scope>NUCLEOTIDE SEQUENCE</scope>
    <source>
        <strain evidence="2">CAQ_001_2017</strain>
    </source>
</reference>
<dbReference type="AlphaFoldDB" id="A0A9P8L8H1"/>
<sequence>LNLERAAVIVGPLTLLFVFNPHTAIMFQILWYWFRKLLRFRNTRCHKLKWGDIPDGYLEDMVDNNEPLNHDPSRCLESTIGRVFSEAWSMHAHRNTVPKPRQLKSGKEYICTDARTLKAYALLTHPRGISKYEEKPVVFTERIGDILVARLTGEDAYVATGLRKIEVKRLLDGYPPFYRTKIKTQGGITIPSPLRSGSDIQKAGWIIAAGLTRTLPVLTHNMESETNDPTHRIWQDTRMRYAVNFFDQILQKIRVSCPKKTEEIVEQAVKSRNDIPNLDPIQGFLTHQLRHHQLFNEPNATPPDCGAWAHELAAEEWRIAMKTFNNENALTADEIGVLHRHMKPILRTAIVGLTRVMFYGHGRLTPTSLGLAVWKLPPFLELQDPRTTVYLERC</sequence>
<feature type="non-terminal residue" evidence="2">
    <location>
        <position position="1"/>
    </location>
</feature>
<accession>A0A9P8L8H1</accession>
<proteinExistence type="predicted"/>
<protein>
    <submittedName>
        <fullName evidence="2">Uncharacterized protein</fullName>
    </submittedName>
</protein>
<keyword evidence="1" id="KW-1133">Transmembrane helix</keyword>
<name>A0A9P8L8H1_9PEZI</name>
<organism evidence="2 3">
    <name type="scientific">Trichoglossum hirsutum</name>
    <dbReference type="NCBI Taxonomy" id="265104"/>
    <lineage>
        <taxon>Eukaryota</taxon>
        <taxon>Fungi</taxon>
        <taxon>Dikarya</taxon>
        <taxon>Ascomycota</taxon>
        <taxon>Pezizomycotina</taxon>
        <taxon>Geoglossomycetes</taxon>
        <taxon>Geoglossales</taxon>
        <taxon>Geoglossaceae</taxon>
        <taxon>Trichoglossum</taxon>
    </lineage>
</organism>
<keyword evidence="1" id="KW-0472">Membrane</keyword>